<evidence type="ECO:0000313" key="2">
    <source>
        <dbReference type="EMBL" id="VFD35917.1"/>
    </source>
</evidence>
<evidence type="ECO:0000313" key="3">
    <source>
        <dbReference type="Proteomes" id="UP000411588"/>
    </source>
</evidence>
<reference evidence="2 3" key="1">
    <citation type="submission" date="2019-02" db="EMBL/GenBank/DDBJ databases">
        <authorList>
            <consortium name="Pathogen Informatics"/>
        </authorList>
    </citation>
    <scope>NUCLEOTIDE SEQUENCE [LARGE SCALE GENOMIC DNA]</scope>
    <source>
        <strain evidence="3">clo34</strain>
    </source>
</reference>
<evidence type="ECO:0000256" key="1">
    <source>
        <dbReference type="SAM" id="Phobius"/>
    </source>
</evidence>
<feature type="transmembrane region" description="Helical" evidence="1">
    <location>
        <begin position="6"/>
        <end position="28"/>
    </location>
</feature>
<accession>A0AB74QGQ9</accession>
<keyword evidence="1" id="KW-1133">Transmembrane helix</keyword>
<name>A0AB74QGQ9_CLODI</name>
<dbReference type="RefSeq" id="WP_109277205.1">
    <property type="nucleotide sequence ID" value="NZ_CAADAN010000019.1"/>
</dbReference>
<feature type="transmembrane region" description="Helical" evidence="1">
    <location>
        <begin position="40"/>
        <end position="58"/>
    </location>
</feature>
<protein>
    <submittedName>
        <fullName evidence="2">Uncharacterized protein</fullName>
    </submittedName>
</protein>
<sequence>MSDTSLLHSTLWMIITFVIGFTCVDTIARSWHGMSIIHDIIIIIITIIIAFIIETYTFDEPKFNPDFDLENKIAENIELNGSIDLNKLADFEFRKVYICSSEAPIEHILEDGVFTISHRPFNNDNNYLIFVNEENEVVKFTGLNKKYKILNSTFKEYAREDAIFKFNKLEYKDKTIYELNYFS</sequence>
<dbReference type="Proteomes" id="UP000411588">
    <property type="component" value="Unassembled WGS sequence"/>
</dbReference>
<dbReference type="EMBL" id="CAADAN010000019">
    <property type="protein sequence ID" value="VFD35917.1"/>
    <property type="molecule type" value="Genomic_DNA"/>
</dbReference>
<organism evidence="2 3">
    <name type="scientific">Clostridioides difficile</name>
    <name type="common">Peptoclostridium difficile</name>
    <dbReference type="NCBI Taxonomy" id="1496"/>
    <lineage>
        <taxon>Bacteria</taxon>
        <taxon>Bacillati</taxon>
        <taxon>Bacillota</taxon>
        <taxon>Clostridia</taxon>
        <taxon>Peptostreptococcales</taxon>
        <taxon>Peptostreptococcaceae</taxon>
        <taxon>Clostridioides</taxon>
    </lineage>
</organism>
<keyword evidence="1" id="KW-0472">Membrane</keyword>
<dbReference type="AlphaFoldDB" id="A0AB74QGQ9"/>
<proteinExistence type="predicted"/>
<keyword evidence="1" id="KW-0812">Transmembrane</keyword>
<gene>
    <name evidence="2" type="ORF">SAMEA1402399_03769</name>
</gene>
<comment type="caution">
    <text evidence="2">The sequence shown here is derived from an EMBL/GenBank/DDBJ whole genome shotgun (WGS) entry which is preliminary data.</text>
</comment>